<dbReference type="EMBL" id="SNRW01039509">
    <property type="protein sequence ID" value="KAA6352674.1"/>
    <property type="molecule type" value="Genomic_DNA"/>
</dbReference>
<feature type="compositionally biased region" description="Basic and acidic residues" evidence="1">
    <location>
        <begin position="48"/>
        <end position="85"/>
    </location>
</feature>
<protein>
    <submittedName>
        <fullName evidence="2">Uncharacterized protein</fullName>
    </submittedName>
</protein>
<accession>A0A5J4T2Q4</accession>
<gene>
    <name evidence="2" type="ORF">EZS28_051799</name>
</gene>
<feature type="compositionally biased region" description="Low complexity" evidence="1">
    <location>
        <begin position="18"/>
        <end position="29"/>
    </location>
</feature>
<feature type="region of interest" description="Disordered" evidence="1">
    <location>
        <begin position="6"/>
        <end position="122"/>
    </location>
</feature>
<comment type="caution">
    <text evidence="2">The sequence shown here is derived from an EMBL/GenBank/DDBJ whole genome shotgun (WGS) entry which is preliminary data.</text>
</comment>
<feature type="non-terminal residue" evidence="2">
    <location>
        <position position="317"/>
    </location>
</feature>
<evidence type="ECO:0000256" key="1">
    <source>
        <dbReference type="SAM" id="MobiDB-lite"/>
    </source>
</evidence>
<sequence length="317" mass="34914">AIIYFYTNDVEHPRQYVSSDSTQDPSTPDGCFLSFSSQPTPDIPEKEEESKEKEKEKKESSKQKEKGKSSKQKEKEELSKEESSKQAEQITSPASTKSPKGKDKDKTPSKGTLKKTNFSKLRSQASTAWEGISSMDPNAPPEETVVSQILRLRGVQSLVMVTALSNLYDIKTLTLATGSLAVLAKQNPLVPKLLLDVDFTQLTVPILEIAGIDNPALAENITAITYLVSSCFLPDSGYRVGNIPPINEEGIGGGAQPIIDTVKAFYKIFPQIAKYGFGALNAIVKSRDCLPQYLNDPDVIQTYGDIIQFYSKYCAWK</sequence>
<dbReference type="Proteomes" id="UP000324800">
    <property type="component" value="Unassembled WGS sequence"/>
</dbReference>
<name>A0A5J4T2Q4_9EUKA</name>
<evidence type="ECO:0000313" key="2">
    <source>
        <dbReference type="EMBL" id="KAA6352674.1"/>
    </source>
</evidence>
<evidence type="ECO:0000313" key="3">
    <source>
        <dbReference type="Proteomes" id="UP000324800"/>
    </source>
</evidence>
<proteinExistence type="predicted"/>
<feature type="non-terminal residue" evidence="2">
    <location>
        <position position="1"/>
    </location>
</feature>
<organism evidence="2 3">
    <name type="scientific">Streblomastix strix</name>
    <dbReference type="NCBI Taxonomy" id="222440"/>
    <lineage>
        <taxon>Eukaryota</taxon>
        <taxon>Metamonada</taxon>
        <taxon>Preaxostyla</taxon>
        <taxon>Oxymonadida</taxon>
        <taxon>Streblomastigidae</taxon>
        <taxon>Streblomastix</taxon>
    </lineage>
</organism>
<dbReference type="AlphaFoldDB" id="A0A5J4T2Q4"/>
<reference evidence="2 3" key="1">
    <citation type="submission" date="2019-03" db="EMBL/GenBank/DDBJ databases">
        <title>Single cell metagenomics reveals metabolic interactions within the superorganism composed of flagellate Streblomastix strix and complex community of Bacteroidetes bacteria on its surface.</title>
        <authorList>
            <person name="Treitli S.C."/>
            <person name="Kolisko M."/>
            <person name="Husnik F."/>
            <person name="Keeling P."/>
            <person name="Hampl V."/>
        </authorList>
    </citation>
    <scope>NUCLEOTIDE SEQUENCE [LARGE SCALE GENOMIC DNA]</scope>
    <source>
        <strain evidence="2">ST1C</strain>
    </source>
</reference>